<organism evidence="1 2">
    <name type="scientific">Lentithecium fluviatile CBS 122367</name>
    <dbReference type="NCBI Taxonomy" id="1168545"/>
    <lineage>
        <taxon>Eukaryota</taxon>
        <taxon>Fungi</taxon>
        <taxon>Dikarya</taxon>
        <taxon>Ascomycota</taxon>
        <taxon>Pezizomycotina</taxon>
        <taxon>Dothideomycetes</taxon>
        <taxon>Pleosporomycetidae</taxon>
        <taxon>Pleosporales</taxon>
        <taxon>Massarineae</taxon>
        <taxon>Lentitheciaceae</taxon>
        <taxon>Lentithecium</taxon>
    </lineage>
</organism>
<name>A0A6G1IQ33_9PLEO</name>
<protein>
    <recommendedName>
        <fullName evidence="3">Nucleotidyl transferase AbiEii toxin, Type IV TA system</fullName>
    </recommendedName>
</protein>
<evidence type="ECO:0008006" key="3">
    <source>
        <dbReference type="Google" id="ProtNLM"/>
    </source>
</evidence>
<dbReference type="Pfam" id="PF08843">
    <property type="entry name" value="AbiEii"/>
    <property type="match status" value="1"/>
</dbReference>
<sequence length="249" mass="28239">MSADTLSGEELRRAVSILTQSLQHNHVTFGIIGGAGCSLIFLRHHRPYRGTKDIDVVIQADPARQIDADRISQILYTNHSQDFVKKDAGYGVFVPAVRITGNNGLEKLVEVEIFDFQNWPNRPQYDLSRPDNDRINLNVGQATVAVLSPRWLLREKILSQHQRVGSPKEQSDLSDIRVLLGLVQAKCLTFSGQEQTAALKALLSKLPELREALEAAIECTEVFNPWQWSEEHRRYYRYNQNGTVEWATS</sequence>
<dbReference type="Proteomes" id="UP000799291">
    <property type="component" value="Unassembled WGS sequence"/>
</dbReference>
<evidence type="ECO:0000313" key="1">
    <source>
        <dbReference type="EMBL" id="KAF2680208.1"/>
    </source>
</evidence>
<accession>A0A6G1IQ33</accession>
<evidence type="ECO:0000313" key="2">
    <source>
        <dbReference type="Proteomes" id="UP000799291"/>
    </source>
</evidence>
<dbReference type="AlphaFoldDB" id="A0A6G1IQ33"/>
<dbReference type="InterPro" id="IPR014942">
    <property type="entry name" value="AbiEii"/>
</dbReference>
<dbReference type="OrthoDB" id="5419802at2759"/>
<proteinExistence type="predicted"/>
<reference evidence="1" key="1">
    <citation type="journal article" date="2020" name="Stud. Mycol.">
        <title>101 Dothideomycetes genomes: a test case for predicting lifestyles and emergence of pathogens.</title>
        <authorList>
            <person name="Haridas S."/>
            <person name="Albert R."/>
            <person name="Binder M."/>
            <person name="Bloem J."/>
            <person name="Labutti K."/>
            <person name="Salamov A."/>
            <person name="Andreopoulos B."/>
            <person name="Baker S."/>
            <person name="Barry K."/>
            <person name="Bills G."/>
            <person name="Bluhm B."/>
            <person name="Cannon C."/>
            <person name="Castanera R."/>
            <person name="Culley D."/>
            <person name="Daum C."/>
            <person name="Ezra D."/>
            <person name="Gonzalez J."/>
            <person name="Henrissat B."/>
            <person name="Kuo A."/>
            <person name="Liang C."/>
            <person name="Lipzen A."/>
            <person name="Lutzoni F."/>
            <person name="Magnuson J."/>
            <person name="Mondo S."/>
            <person name="Nolan M."/>
            <person name="Ohm R."/>
            <person name="Pangilinan J."/>
            <person name="Park H.-J."/>
            <person name="Ramirez L."/>
            <person name="Alfaro M."/>
            <person name="Sun H."/>
            <person name="Tritt A."/>
            <person name="Yoshinaga Y."/>
            <person name="Zwiers L.-H."/>
            <person name="Turgeon B."/>
            <person name="Goodwin S."/>
            <person name="Spatafora J."/>
            <person name="Crous P."/>
            <person name="Grigoriev I."/>
        </authorList>
    </citation>
    <scope>NUCLEOTIDE SEQUENCE</scope>
    <source>
        <strain evidence="1">CBS 122367</strain>
    </source>
</reference>
<gene>
    <name evidence="1" type="ORF">K458DRAFT_312542</name>
</gene>
<keyword evidence="2" id="KW-1185">Reference proteome</keyword>
<dbReference type="EMBL" id="MU005598">
    <property type="protein sequence ID" value="KAF2680208.1"/>
    <property type="molecule type" value="Genomic_DNA"/>
</dbReference>